<gene>
    <name evidence="3" type="ORF">N1F79_14280</name>
</gene>
<accession>A0ABU7XU96</accession>
<dbReference type="InterPro" id="IPR028011">
    <property type="entry name" value="DUF4476"/>
</dbReference>
<evidence type="ECO:0000313" key="4">
    <source>
        <dbReference type="Proteomes" id="UP001337305"/>
    </source>
</evidence>
<evidence type="ECO:0000256" key="1">
    <source>
        <dbReference type="SAM" id="SignalP"/>
    </source>
</evidence>
<organism evidence="3 4">
    <name type="scientific">Flavivirga spongiicola</name>
    <dbReference type="NCBI Taxonomy" id="421621"/>
    <lineage>
        <taxon>Bacteria</taxon>
        <taxon>Pseudomonadati</taxon>
        <taxon>Bacteroidota</taxon>
        <taxon>Flavobacteriia</taxon>
        <taxon>Flavobacteriales</taxon>
        <taxon>Flavobacteriaceae</taxon>
        <taxon>Flavivirga</taxon>
    </lineage>
</organism>
<dbReference type="Proteomes" id="UP001337305">
    <property type="component" value="Unassembled WGS sequence"/>
</dbReference>
<evidence type="ECO:0000313" key="3">
    <source>
        <dbReference type="EMBL" id="MEF3834302.1"/>
    </source>
</evidence>
<proteinExistence type="predicted"/>
<keyword evidence="4" id="KW-1185">Reference proteome</keyword>
<feature type="signal peptide" evidence="1">
    <location>
        <begin position="1"/>
        <end position="23"/>
    </location>
</feature>
<dbReference type="Pfam" id="PF14771">
    <property type="entry name" value="DUF4476"/>
    <property type="match status" value="2"/>
</dbReference>
<dbReference type="EMBL" id="JAODOP010000004">
    <property type="protein sequence ID" value="MEF3834302.1"/>
    <property type="molecule type" value="Genomic_DNA"/>
</dbReference>
<feature type="domain" description="DUF4476" evidence="2">
    <location>
        <begin position="161"/>
        <end position="249"/>
    </location>
</feature>
<keyword evidence="1" id="KW-0732">Signal</keyword>
<evidence type="ECO:0000259" key="2">
    <source>
        <dbReference type="Pfam" id="PF14771"/>
    </source>
</evidence>
<protein>
    <submittedName>
        <fullName evidence="3">DUF4476 domain-containing protein</fullName>
    </submittedName>
</protein>
<sequence>MKRTAITIFTLILVLLIHDQTSAQNNNASSDKVYKKFMTSIQSSANREVRYDHARQYFSSEWCTTLQLLDICYYMPNDKIKYQLCLTAYPKIIDKNNFFNIYDTFSTLSYAIRLYHNTQAIDGSLGPDNNPNTNNRDYSSIDFPNSDGYVGPTGVNCSLPMAQNDFNYFLNGLLFDKNDNQQLEFLKQQVTTHCFSTAQIMKLGLELQLEKNRLAFLKFALNKCFDMGNFIKSLQLISHTYYKDDLKMYIEDHLAFEDPDTIPYPDNDCYIDSEEFAQVLISIKDQRFSDRQKEMAKKNIEKKCLSMEQLKEIVSIFNFDKDRLEVIKYLYDYAPSPDKMYTFRGMLKFLSSKQEFDKFLINKQ</sequence>
<feature type="chain" id="PRO_5047260160" evidence="1">
    <location>
        <begin position="24"/>
        <end position="364"/>
    </location>
</feature>
<comment type="caution">
    <text evidence="3">The sequence shown here is derived from an EMBL/GenBank/DDBJ whole genome shotgun (WGS) entry which is preliminary data.</text>
</comment>
<reference evidence="3 4" key="1">
    <citation type="submission" date="2022-09" db="EMBL/GenBank/DDBJ databases">
        <title>Genome sequencing of Flavivirga sp. MEBiC05379.</title>
        <authorList>
            <person name="Oh H.-M."/>
            <person name="Kwon K.K."/>
            <person name="Park M.J."/>
            <person name="Yang S.-H."/>
        </authorList>
    </citation>
    <scope>NUCLEOTIDE SEQUENCE [LARGE SCALE GENOMIC DNA]</scope>
    <source>
        <strain evidence="3 4">MEBiC05379</strain>
    </source>
</reference>
<dbReference type="RefSeq" id="WP_303306633.1">
    <property type="nucleotide sequence ID" value="NZ_JAODOP010000004.1"/>
</dbReference>
<feature type="domain" description="DUF4476" evidence="2">
    <location>
        <begin position="272"/>
        <end position="360"/>
    </location>
</feature>
<name>A0ABU7XU96_9FLAO</name>